<dbReference type="EMBL" id="VUJV01000005">
    <property type="protein sequence ID" value="KAA1417680.1"/>
    <property type="molecule type" value="Genomic_DNA"/>
</dbReference>
<dbReference type="SUPFAM" id="SSF48498">
    <property type="entry name" value="Tetracyclin repressor-like, C-terminal domain"/>
    <property type="match status" value="1"/>
</dbReference>
<dbReference type="PROSITE" id="PS50977">
    <property type="entry name" value="HTH_TETR_2"/>
    <property type="match status" value="1"/>
</dbReference>
<dbReference type="InterPro" id="IPR036271">
    <property type="entry name" value="Tet_transcr_reg_TetR-rel_C_sf"/>
</dbReference>
<evidence type="ECO:0000256" key="1">
    <source>
        <dbReference type="ARBA" id="ARBA00023125"/>
    </source>
</evidence>
<dbReference type="InterPro" id="IPR009057">
    <property type="entry name" value="Homeodomain-like_sf"/>
</dbReference>
<dbReference type="GO" id="GO:0003677">
    <property type="term" value="F:DNA binding"/>
    <property type="evidence" value="ECO:0007669"/>
    <property type="project" value="UniProtKB-UniRule"/>
</dbReference>
<comment type="caution">
    <text evidence="4">The sequence shown here is derived from an EMBL/GenBank/DDBJ whole genome shotgun (WGS) entry which is preliminary data.</text>
</comment>
<evidence type="ECO:0000256" key="2">
    <source>
        <dbReference type="PROSITE-ProRule" id="PRU00335"/>
    </source>
</evidence>
<reference evidence="4 5" key="1">
    <citation type="submission" date="2019-09" db="EMBL/GenBank/DDBJ databases">
        <title>Nocardioides panacisoli sp. nov., isolated from the soil of a ginseng field.</title>
        <authorList>
            <person name="Cho C."/>
        </authorList>
    </citation>
    <scope>NUCLEOTIDE SEQUENCE [LARGE SCALE GENOMIC DNA]</scope>
    <source>
        <strain evidence="4 5">BN130099</strain>
    </source>
</reference>
<dbReference type="RefSeq" id="WP_149729250.1">
    <property type="nucleotide sequence ID" value="NZ_VUJV01000005.1"/>
</dbReference>
<keyword evidence="5" id="KW-1185">Reference proteome</keyword>
<gene>
    <name evidence="4" type="ORF">F0U44_15395</name>
</gene>
<protein>
    <submittedName>
        <fullName evidence="4">TetR/AcrR family transcriptional regulator</fullName>
    </submittedName>
</protein>
<dbReference type="Gene3D" id="1.10.357.10">
    <property type="entry name" value="Tetracycline Repressor, domain 2"/>
    <property type="match status" value="1"/>
</dbReference>
<dbReference type="SUPFAM" id="SSF46689">
    <property type="entry name" value="Homeodomain-like"/>
    <property type="match status" value="1"/>
</dbReference>
<proteinExistence type="predicted"/>
<feature type="domain" description="HTH tetR-type" evidence="3">
    <location>
        <begin position="24"/>
        <end position="84"/>
    </location>
</feature>
<keyword evidence="1 2" id="KW-0238">DNA-binding</keyword>
<dbReference type="AlphaFoldDB" id="A0A5B1LCZ5"/>
<name>A0A5B1LCZ5_9ACTN</name>
<dbReference type="Proteomes" id="UP000325003">
    <property type="component" value="Unassembled WGS sequence"/>
</dbReference>
<evidence type="ECO:0000313" key="4">
    <source>
        <dbReference type="EMBL" id="KAA1417680.1"/>
    </source>
</evidence>
<accession>A0A5B1LCZ5</accession>
<reference evidence="4 5" key="2">
    <citation type="submission" date="2019-09" db="EMBL/GenBank/DDBJ databases">
        <authorList>
            <person name="Jin C."/>
        </authorList>
    </citation>
    <scope>NUCLEOTIDE SEQUENCE [LARGE SCALE GENOMIC DNA]</scope>
    <source>
        <strain evidence="4 5">BN130099</strain>
    </source>
</reference>
<feature type="DNA-binding region" description="H-T-H motif" evidence="2">
    <location>
        <begin position="47"/>
        <end position="66"/>
    </location>
</feature>
<organism evidence="4 5">
    <name type="scientific">Nocardioides humilatus</name>
    <dbReference type="NCBI Taxonomy" id="2607660"/>
    <lineage>
        <taxon>Bacteria</taxon>
        <taxon>Bacillati</taxon>
        <taxon>Actinomycetota</taxon>
        <taxon>Actinomycetes</taxon>
        <taxon>Propionibacteriales</taxon>
        <taxon>Nocardioidaceae</taxon>
        <taxon>Nocardioides</taxon>
    </lineage>
</organism>
<sequence>MSTSAPAPGSRRVYAGQSAEERDAARRARLLAVIHDVVGTHGYSALAVERVCTAANVSTRNFYQLYDGKEAAFADLYDDLLLGLGEQVAESLVATDGQPLAQRIPAALLAFLKPTFDDLRTARIIFVEVVGLSARIETTRLRNREKLIELIEAESRAAVVRGEVVDRNWRFAALALIGAATATALDWMLQKHRPPIEQLERELGELAVTLLTLDPRDAS</sequence>
<evidence type="ECO:0000259" key="3">
    <source>
        <dbReference type="PROSITE" id="PS50977"/>
    </source>
</evidence>
<dbReference type="InterPro" id="IPR001647">
    <property type="entry name" value="HTH_TetR"/>
</dbReference>
<evidence type="ECO:0000313" key="5">
    <source>
        <dbReference type="Proteomes" id="UP000325003"/>
    </source>
</evidence>